<sequence>MWCLQKVSNNTRHKVGTMLTKEELGELARYGDDFYIGNATQKMFYIYQWFSTFLM</sequence>
<feature type="non-terminal residue" evidence="1">
    <location>
        <position position="55"/>
    </location>
</feature>
<accession>A0A0B7A8G4</accession>
<evidence type="ECO:0000313" key="1">
    <source>
        <dbReference type="EMBL" id="CEK77058.1"/>
    </source>
</evidence>
<gene>
    <name evidence="1" type="primary">ORF102845</name>
</gene>
<name>A0A0B7A8G4_9EUPU</name>
<proteinExistence type="predicted"/>
<organism evidence="1">
    <name type="scientific">Arion vulgaris</name>
    <dbReference type="NCBI Taxonomy" id="1028688"/>
    <lineage>
        <taxon>Eukaryota</taxon>
        <taxon>Metazoa</taxon>
        <taxon>Spiralia</taxon>
        <taxon>Lophotrochozoa</taxon>
        <taxon>Mollusca</taxon>
        <taxon>Gastropoda</taxon>
        <taxon>Heterobranchia</taxon>
        <taxon>Euthyneura</taxon>
        <taxon>Panpulmonata</taxon>
        <taxon>Eupulmonata</taxon>
        <taxon>Stylommatophora</taxon>
        <taxon>Helicina</taxon>
        <taxon>Arionoidea</taxon>
        <taxon>Arionidae</taxon>
        <taxon>Arion</taxon>
    </lineage>
</organism>
<dbReference type="AlphaFoldDB" id="A0A0B7A8G4"/>
<protein>
    <submittedName>
        <fullName evidence="1">Uncharacterized protein</fullName>
    </submittedName>
</protein>
<reference evidence="1" key="1">
    <citation type="submission" date="2014-12" db="EMBL/GenBank/DDBJ databases">
        <title>Insight into the proteome of Arion vulgaris.</title>
        <authorList>
            <person name="Aradska J."/>
            <person name="Bulat T."/>
            <person name="Smidak R."/>
            <person name="Sarate P."/>
            <person name="Gangsoo J."/>
            <person name="Sialana F."/>
            <person name="Bilban M."/>
            <person name="Lubec G."/>
        </authorList>
    </citation>
    <scope>NUCLEOTIDE SEQUENCE</scope>
    <source>
        <tissue evidence="1">Skin</tissue>
    </source>
</reference>
<dbReference type="EMBL" id="HACG01030193">
    <property type="protein sequence ID" value="CEK77058.1"/>
    <property type="molecule type" value="Transcribed_RNA"/>
</dbReference>